<dbReference type="EC" id="3.4.13.22" evidence="9"/>
<dbReference type="GO" id="GO:0006508">
    <property type="term" value="P:proteolysis"/>
    <property type="evidence" value="ECO:0007669"/>
    <property type="project" value="UniProtKB-KW"/>
</dbReference>
<evidence type="ECO:0000313" key="11">
    <source>
        <dbReference type="EMBL" id="QEC80512.1"/>
    </source>
</evidence>
<dbReference type="GO" id="GO:0160237">
    <property type="term" value="F:D-Ala-D-Ala dipeptidase activity"/>
    <property type="evidence" value="ECO:0007669"/>
    <property type="project" value="UniProtKB-EC"/>
</dbReference>
<comment type="catalytic activity">
    <reaction evidence="1 9">
        <text>D-alanyl-D-alanine + H2O = 2 D-alanine</text>
        <dbReference type="Rhea" id="RHEA:20661"/>
        <dbReference type="ChEBI" id="CHEBI:15377"/>
        <dbReference type="ChEBI" id="CHEBI:57416"/>
        <dbReference type="ChEBI" id="CHEBI:57822"/>
        <dbReference type="EC" id="3.4.13.22"/>
    </reaction>
</comment>
<keyword evidence="4 9" id="KW-0378">Hydrolase</keyword>
<sequence length="224" mass="25385">MRYCLLAFVLLSLNAGAQHYKYIDSTRVCGIAGYKAQVKADSNKRLVEIIKYIPAIKLDIRYATTNNFMHRVMYRQAKAYARLPVVKALAEVEADLKTRGLGLKIFDAYRPYAVTVAFYKTTPDTNFVANPKFGSKHNRGCAIDLTLIDLETGKELQMPTGFDSFSKKASANYPGATPLQTANRELLKTIMHAHGFTVLPTEWWHYDFDGWRNYQLADIPFTAL</sequence>
<dbReference type="PANTHER" id="PTHR43126">
    <property type="entry name" value="D-ALANYL-D-ALANINE DIPEPTIDASE"/>
    <property type="match status" value="1"/>
</dbReference>
<dbReference type="EMBL" id="CP042437">
    <property type="protein sequence ID" value="QEC80512.1"/>
    <property type="molecule type" value="Genomic_DNA"/>
</dbReference>
<evidence type="ECO:0000256" key="6">
    <source>
        <dbReference type="ARBA" id="ARBA00022997"/>
    </source>
</evidence>
<dbReference type="KEGG" id="mgk:FSB76_15665"/>
<keyword evidence="2 9" id="KW-0645">Protease</keyword>
<keyword evidence="8" id="KW-0961">Cell wall biogenesis/degradation</keyword>
<keyword evidence="5 9" id="KW-0862">Zinc</keyword>
<dbReference type="Pfam" id="PF01427">
    <property type="entry name" value="Peptidase_M15"/>
    <property type="match status" value="1"/>
</dbReference>
<feature type="site" description="Transition state stabilizer" evidence="9">
    <location>
        <position position="110"/>
    </location>
</feature>
<keyword evidence="3 9" id="KW-0479">Metal-binding</keyword>
<feature type="signal peptide" evidence="10">
    <location>
        <begin position="1"/>
        <end position="17"/>
    </location>
</feature>
<dbReference type="GO" id="GO:0071555">
    <property type="term" value="P:cell wall organization"/>
    <property type="evidence" value="ECO:0007669"/>
    <property type="project" value="UniProtKB-KW"/>
</dbReference>
<dbReference type="Proteomes" id="UP000321362">
    <property type="component" value="Chromosome"/>
</dbReference>
<evidence type="ECO:0000256" key="2">
    <source>
        <dbReference type="ARBA" id="ARBA00022670"/>
    </source>
</evidence>
<comment type="similarity">
    <text evidence="9">Belongs to the peptidase M15D family.</text>
</comment>
<evidence type="ECO:0000256" key="1">
    <source>
        <dbReference type="ARBA" id="ARBA00001362"/>
    </source>
</evidence>
<accession>A0A5B8WDB9</accession>
<proteinExistence type="inferred from homology"/>
<dbReference type="PANTHER" id="PTHR43126:SF1">
    <property type="entry name" value="D-ALANYL-D-ALANINE DIPEPTIDASE"/>
    <property type="match status" value="1"/>
</dbReference>
<evidence type="ECO:0000256" key="10">
    <source>
        <dbReference type="SAM" id="SignalP"/>
    </source>
</evidence>
<comment type="function">
    <text evidence="9">Catalyzes hydrolysis of the D-alanyl-D-alanine dipeptide.</text>
</comment>
<dbReference type="SUPFAM" id="SSF55166">
    <property type="entry name" value="Hedgehog/DD-peptidase"/>
    <property type="match status" value="1"/>
</dbReference>
<evidence type="ECO:0000256" key="5">
    <source>
        <dbReference type="ARBA" id="ARBA00022833"/>
    </source>
</evidence>
<feature type="binding site" evidence="9">
    <location>
        <position position="144"/>
    </location>
    <ligand>
        <name>Zn(2+)</name>
        <dbReference type="ChEBI" id="CHEBI:29105"/>
        <note>catalytic</note>
    </ligand>
</feature>
<gene>
    <name evidence="11" type="ORF">FSB76_15665</name>
</gene>
<name>A0A5B8WDB9_9SPHI</name>
<keyword evidence="12" id="KW-1185">Reference proteome</keyword>
<comment type="cofactor">
    <cofactor evidence="9">
        <name>Zn(2+)</name>
        <dbReference type="ChEBI" id="CHEBI:29105"/>
    </cofactor>
    <text evidence="9">Binds 1 zinc ion per subunit.</text>
</comment>
<feature type="active site" description="Proton donor/acceptor" evidence="9">
    <location>
        <position position="202"/>
    </location>
</feature>
<dbReference type="GO" id="GO:0008237">
    <property type="term" value="F:metallopeptidase activity"/>
    <property type="evidence" value="ECO:0007669"/>
    <property type="project" value="UniProtKB-KW"/>
</dbReference>
<evidence type="ECO:0000313" key="12">
    <source>
        <dbReference type="Proteomes" id="UP000321362"/>
    </source>
</evidence>
<protein>
    <recommendedName>
        <fullName evidence="9">D-alanyl-D-alanine dipeptidase</fullName>
        <shortName evidence="9">D-Ala-D-Ala dipeptidase</shortName>
        <ecNumber evidence="9">3.4.13.22</ecNumber>
    </recommendedName>
</protein>
<dbReference type="InterPro" id="IPR009045">
    <property type="entry name" value="Zn_M74/Hedgehog-like"/>
</dbReference>
<reference evidence="11 12" key="1">
    <citation type="journal article" date="2013" name="J. Microbiol.">
        <title>Mucilaginibacter ginsenosidivorax sp. nov., with ginsenoside converting activity isolated from sediment.</title>
        <authorList>
            <person name="Kim J.K."/>
            <person name="Choi T.E."/>
            <person name="Liu Q.M."/>
            <person name="Park H.Y."/>
            <person name="Yi T.H."/>
            <person name="Yoon M.H."/>
            <person name="Kim S.C."/>
            <person name="Im W.T."/>
        </authorList>
    </citation>
    <scope>NUCLEOTIDE SEQUENCE [LARGE SCALE GENOMIC DNA]</scope>
    <source>
        <strain evidence="11 12">KHI28</strain>
    </source>
</reference>
<dbReference type="CDD" id="cd14840">
    <property type="entry name" value="D-Ala-D-Ala_dipeptidase_Aad"/>
    <property type="match status" value="1"/>
</dbReference>
<evidence type="ECO:0000256" key="3">
    <source>
        <dbReference type="ARBA" id="ARBA00022723"/>
    </source>
</evidence>
<keyword evidence="6 9" id="KW-0224">Dipeptidase</keyword>
<evidence type="ECO:0000256" key="4">
    <source>
        <dbReference type="ARBA" id="ARBA00022801"/>
    </source>
</evidence>
<dbReference type="OrthoDB" id="9801430at2"/>
<evidence type="ECO:0000256" key="8">
    <source>
        <dbReference type="ARBA" id="ARBA00023316"/>
    </source>
</evidence>
<evidence type="ECO:0000256" key="7">
    <source>
        <dbReference type="ARBA" id="ARBA00023049"/>
    </source>
</evidence>
<feature type="binding site" evidence="9">
    <location>
        <position position="205"/>
    </location>
    <ligand>
        <name>Zn(2+)</name>
        <dbReference type="ChEBI" id="CHEBI:29105"/>
        <note>catalytic</note>
    </ligand>
</feature>
<dbReference type="Gene3D" id="3.30.1380.10">
    <property type="match status" value="1"/>
</dbReference>
<feature type="binding site" evidence="9">
    <location>
        <position position="137"/>
    </location>
    <ligand>
        <name>Zn(2+)</name>
        <dbReference type="ChEBI" id="CHEBI:29105"/>
        <note>catalytic</note>
    </ligand>
</feature>
<dbReference type="AlphaFoldDB" id="A0A5B8WDB9"/>
<feature type="chain" id="PRO_5022774328" description="D-alanyl-D-alanine dipeptidase" evidence="10">
    <location>
        <begin position="18"/>
        <end position="224"/>
    </location>
</feature>
<keyword evidence="10" id="KW-0732">Signal</keyword>
<dbReference type="InterPro" id="IPR000755">
    <property type="entry name" value="A_A_dipeptidase"/>
</dbReference>
<dbReference type="HAMAP" id="MF_01924">
    <property type="entry name" value="A_A_dipeptidase"/>
    <property type="match status" value="1"/>
</dbReference>
<dbReference type="GO" id="GO:0008270">
    <property type="term" value="F:zinc ion binding"/>
    <property type="evidence" value="ECO:0007669"/>
    <property type="project" value="UniProtKB-UniRule"/>
</dbReference>
<organism evidence="11 12">
    <name type="scientific">Mucilaginibacter ginsenosidivorax</name>
    <dbReference type="NCBI Taxonomy" id="862126"/>
    <lineage>
        <taxon>Bacteria</taxon>
        <taxon>Pseudomonadati</taxon>
        <taxon>Bacteroidota</taxon>
        <taxon>Sphingobacteriia</taxon>
        <taxon>Sphingobacteriales</taxon>
        <taxon>Sphingobacteriaceae</taxon>
        <taxon>Mucilaginibacter</taxon>
    </lineage>
</organism>
<keyword evidence="7 9" id="KW-0482">Metalloprotease</keyword>
<evidence type="ECO:0000256" key="9">
    <source>
        <dbReference type="HAMAP-Rule" id="MF_01924"/>
    </source>
</evidence>